<evidence type="ECO:0000313" key="2">
    <source>
        <dbReference type="Proteomes" id="UP001159387"/>
    </source>
</evidence>
<dbReference type="RefSeq" id="WP_280655054.1">
    <property type="nucleotide sequence ID" value="NZ_JANQDH010000076.1"/>
</dbReference>
<reference evidence="1 2" key="1">
    <citation type="journal article" date="2023" name="J. Phycol.">
        <title>Chrysosporum ovalisporum is synonymous with the true-branching cyanobacterium Umezakia natans (Nostocales/Aphanizomenonaceae).</title>
        <authorList>
            <person name="McGregor G.B."/>
            <person name="Sendall B.C."/>
            <person name="Niiyama Y."/>
            <person name="Tuji A."/>
            <person name="Willis A."/>
        </authorList>
    </citation>
    <scope>NUCLEOTIDE SEQUENCE [LARGE SCALE GENOMIC DNA]</scope>
    <source>
        <strain evidence="1 2">ANA360D</strain>
    </source>
</reference>
<dbReference type="SUPFAM" id="SSF49464">
    <property type="entry name" value="Carboxypeptidase regulatory domain-like"/>
    <property type="match status" value="1"/>
</dbReference>
<proteinExistence type="predicted"/>
<accession>A0AA43GT35</accession>
<dbReference type="Proteomes" id="UP001159387">
    <property type="component" value="Unassembled WGS sequence"/>
</dbReference>
<evidence type="ECO:0000313" key="1">
    <source>
        <dbReference type="EMBL" id="MDH6061071.1"/>
    </source>
</evidence>
<dbReference type="Gene3D" id="2.60.40.3330">
    <property type="match status" value="1"/>
</dbReference>
<keyword evidence="2" id="KW-1185">Reference proteome</keyword>
<name>A0AA43GT35_9CYAN</name>
<evidence type="ECO:0008006" key="3">
    <source>
        <dbReference type="Google" id="ProtNLM"/>
    </source>
</evidence>
<dbReference type="EMBL" id="JANQDH010000076">
    <property type="protein sequence ID" value="MDH6061071.1"/>
    <property type="molecule type" value="Genomic_DNA"/>
</dbReference>
<dbReference type="InterPro" id="IPR008969">
    <property type="entry name" value="CarboxyPept-like_regulatory"/>
</dbReference>
<gene>
    <name evidence="1" type="ORF">NWP17_11565</name>
</gene>
<comment type="caution">
    <text evidence="1">The sequence shown here is derived from an EMBL/GenBank/DDBJ whole genome shotgun (WGS) entry which is preliminary data.</text>
</comment>
<sequence>MQYKITGKVYECETGLGIPNLVVQAFDKDVLKDDNLGETITDGEGKFEINYTEKDFKGIFEG</sequence>
<dbReference type="InterPro" id="IPR038479">
    <property type="entry name" value="Transthyretin-like_sf"/>
</dbReference>
<dbReference type="AlphaFoldDB" id="A0AA43GT35"/>
<organism evidence="1 2">
    <name type="scientific">Chrysosporum bergii ANA360D</name>
    <dbReference type="NCBI Taxonomy" id="617107"/>
    <lineage>
        <taxon>Bacteria</taxon>
        <taxon>Bacillati</taxon>
        <taxon>Cyanobacteriota</taxon>
        <taxon>Cyanophyceae</taxon>
        <taxon>Nostocales</taxon>
        <taxon>Nodulariaceae</taxon>
        <taxon>Chrysosporum</taxon>
    </lineage>
</organism>
<protein>
    <recommendedName>
        <fullName evidence="3">Carboxypeptidase regulatory-like domain-containing protein</fullName>
    </recommendedName>
</protein>